<proteinExistence type="predicted"/>
<feature type="compositionally biased region" description="Gly residues" evidence="1">
    <location>
        <begin position="1185"/>
        <end position="1200"/>
    </location>
</feature>
<dbReference type="AlphaFoldDB" id="A0AAJ0FNY7"/>
<dbReference type="PROSITE" id="PS51221">
    <property type="entry name" value="TTL"/>
    <property type="match status" value="1"/>
</dbReference>
<dbReference type="Pfam" id="PF01975">
    <property type="entry name" value="SurE"/>
    <property type="match status" value="1"/>
</dbReference>
<dbReference type="Pfam" id="PF03133">
    <property type="entry name" value="TTL"/>
    <property type="match status" value="2"/>
</dbReference>
<keyword evidence="3" id="KW-0436">Ligase</keyword>
<feature type="compositionally biased region" description="Basic residues" evidence="1">
    <location>
        <begin position="37"/>
        <end position="47"/>
    </location>
</feature>
<keyword evidence="4" id="KW-1185">Reference proteome</keyword>
<dbReference type="Gene3D" id="3.30.470.20">
    <property type="entry name" value="ATP-grasp fold, B domain"/>
    <property type="match status" value="1"/>
</dbReference>
<gene>
    <name evidence="3" type="ORF">QBC33DRAFT_577907</name>
</gene>
<dbReference type="SUPFAM" id="SSF64167">
    <property type="entry name" value="SurE-like"/>
    <property type="match status" value="1"/>
</dbReference>
<feature type="region of interest" description="Disordered" evidence="1">
    <location>
        <begin position="634"/>
        <end position="666"/>
    </location>
</feature>
<dbReference type="NCBIfam" id="TIGR00087">
    <property type="entry name" value="surE"/>
    <property type="match status" value="1"/>
</dbReference>
<name>A0AAJ0FNY7_9PEZI</name>
<feature type="region of interest" description="Disordered" evidence="1">
    <location>
        <begin position="1"/>
        <end position="153"/>
    </location>
</feature>
<dbReference type="GO" id="GO:0016787">
    <property type="term" value="F:hydrolase activity"/>
    <property type="evidence" value="ECO:0007669"/>
    <property type="project" value="InterPro"/>
</dbReference>
<evidence type="ECO:0000313" key="3">
    <source>
        <dbReference type="EMBL" id="KAK1767640.1"/>
    </source>
</evidence>
<sequence length="1226" mass="132734">MTDDVDSSTPSPASGIHTPPTPKHGYGDSWEPYSSRKSARLAQRAHNRTPSPRSSTRRSDHRNPSLGSPPAKKTYPTTMASPATSPQKKRLPAMDGLRRASGTLTAEGTAHAAAALGLADKTESRSTRPAVMSATGMLPTPAKTPQKPPTEQSKAKIKSIARNLFSHDEDAMPTPKKTRAKKHLLDSFSVDEVDEPIAIFTDSHERVPEIDTSAENPFYGPQTTPLREPAKRRSKRQQVTIPGEGKDGMLTVFRGKKQFRKFADIDEISGNNSEGTDEADGGLEGSGSRPRRPLTRSSIKPRLLFPVKPQEGAGTLDEDEEAVTDIEDHAMAEAEGDVPHTPVDLMEETPGTPVAPKFAPASPPTTSRTTRHGNKTTDETTPMKPARAKLTMHILVVNDDGPPSPHSSPYVHSLVRELQAAGHVVSVCLPHTQRSWIGKAHIIGQTVKPTYYRPPPASAPAAGLGSPGDDQGKQADQGTTHARPSTRPGTEEWVLVDGTPASCVQIGLHHFFAERGPVDLVVSGPNYGRNTTAVFALSSGTLGGALEAAVCRRRAVALSYAFFNRNHDADVIAAAGRRSVKVLEALAAQWPEDGSVDLYSVNVPLVEGLEEGKVLYTEMLQNYWEDGSCFTEVDGSVDGREEDEERIREDESRIEENAEEAADSHGHKHMHFKWSPRFSDVYKSVEEAPPGNDGWAVKEGHTSVTPLKANFYQSASHLHGKELKFKPEVKTENHLWALIAYEDDYVQPLILAAMRSLLPSESWTLVKAPAPGSEVSLASLVPSPDFKILQITPYETIDFDYAQAHPGTCLINSYMIRKALIRKHFLSATVDIWVAKNPGSVLKTHVKRSEAFEVDYAEFLDDALIEAFDLRASLDQNALVPAKDREWWILKPSMSDRGQGIRLFSTMEELQDIFDTWEEDLPDSDDEEDEDEEGQGGASVAETTTRTPGKDDAEGDYITTSHLRHFVAQPYIDPPLLLPQLGNRKFHIRTYVVAVGSLRVYVYRHMLALFAAKTYQPPWAGGGQGEDGEEEEGEGGGGAIDLDAHLTNTCIQGPGAGPDAVARFWDLPLPATLGGGGVGGGSSPDSPSPSPHEAIFEQVCRVAGEAFEAAAREMMVHFQPQAGAFEVYGVDFLVDAAGTLWLLEVNAFPDFRQTGDDPRLRDVVAGFWAGALRLAVGPFAASGRGDGGGGGGGGAGGAGSEGEEGTREFVEPDDMVLVKDIDLGRR</sequence>
<dbReference type="PANTHER" id="PTHR47551:SF1">
    <property type="entry name" value="TUBULIN--TYROSINE LIGASE PBY1-RELATED"/>
    <property type="match status" value="1"/>
</dbReference>
<feature type="region of interest" description="Disordered" evidence="1">
    <location>
        <begin position="265"/>
        <end position="321"/>
    </location>
</feature>
<feature type="compositionally biased region" description="Acidic residues" evidence="1">
    <location>
        <begin position="919"/>
        <end position="934"/>
    </location>
</feature>
<dbReference type="RefSeq" id="XP_060283853.1">
    <property type="nucleotide sequence ID" value="XM_060431020.1"/>
</dbReference>
<feature type="region of interest" description="Disordered" evidence="1">
    <location>
        <begin position="1018"/>
        <end position="1038"/>
    </location>
</feature>
<dbReference type="Gene3D" id="3.40.1210.10">
    <property type="entry name" value="Survival protein SurE-like phosphatase/nucleotidase"/>
    <property type="match status" value="1"/>
</dbReference>
<evidence type="ECO:0000256" key="1">
    <source>
        <dbReference type="SAM" id="MobiDB-lite"/>
    </source>
</evidence>
<feature type="region of interest" description="Disordered" evidence="1">
    <location>
        <begin position="210"/>
        <end position="249"/>
    </location>
</feature>
<feature type="compositionally biased region" description="Polar residues" evidence="1">
    <location>
        <begin position="474"/>
        <end position="483"/>
    </location>
</feature>
<feature type="compositionally biased region" description="Low complexity" evidence="1">
    <location>
        <begin position="459"/>
        <end position="468"/>
    </location>
</feature>
<feature type="domain" description="Survival protein SurE-like phosphatase/nucleotidase" evidence="2">
    <location>
        <begin position="394"/>
        <end position="625"/>
    </location>
</feature>
<feature type="compositionally biased region" description="Polar residues" evidence="1">
    <location>
        <begin position="75"/>
        <end position="86"/>
    </location>
</feature>
<evidence type="ECO:0000313" key="4">
    <source>
        <dbReference type="Proteomes" id="UP001244011"/>
    </source>
</evidence>
<dbReference type="EMBL" id="MU839007">
    <property type="protein sequence ID" value="KAK1767640.1"/>
    <property type="molecule type" value="Genomic_DNA"/>
</dbReference>
<comment type="caution">
    <text evidence="3">The sequence shown here is derived from an EMBL/GenBank/DDBJ whole genome shotgun (WGS) entry which is preliminary data.</text>
</comment>
<dbReference type="Proteomes" id="UP001244011">
    <property type="component" value="Unassembled WGS sequence"/>
</dbReference>
<reference evidence="3" key="1">
    <citation type="submission" date="2023-06" db="EMBL/GenBank/DDBJ databases">
        <title>Genome-scale phylogeny and comparative genomics of the fungal order Sordariales.</title>
        <authorList>
            <consortium name="Lawrence Berkeley National Laboratory"/>
            <person name="Hensen N."/>
            <person name="Bonometti L."/>
            <person name="Westerberg I."/>
            <person name="Brannstrom I.O."/>
            <person name="Guillou S."/>
            <person name="Cros-Aarteil S."/>
            <person name="Calhoun S."/>
            <person name="Haridas S."/>
            <person name="Kuo A."/>
            <person name="Mondo S."/>
            <person name="Pangilinan J."/>
            <person name="Riley R."/>
            <person name="Labutti K."/>
            <person name="Andreopoulos B."/>
            <person name="Lipzen A."/>
            <person name="Chen C."/>
            <person name="Yanf M."/>
            <person name="Daum C."/>
            <person name="Ng V."/>
            <person name="Clum A."/>
            <person name="Steindorff A."/>
            <person name="Ohm R."/>
            <person name="Martin F."/>
            <person name="Silar P."/>
            <person name="Natvig D."/>
            <person name="Lalanne C."/>
            <person name="Gautier V."/>
            <person name="Ament-Velasquez S.L."/>
            <person name="Kruys A."/>
            <person name="Hutchinson M.I."/>
            <person name="Powell A.J."/>
            <person name="Barry K."/>
            <person name="Miller A.N."/>
            <person name="Grigoriev I.V."/>
            <person name="Debuchy R."/>
            <person name="Gladieux P."/>
            <person name="Thoren M.H."/>
            <person name="Johannesson H."/>
        </authorList>
    </citation>
    <scope>NUCLEOTIDE SEQUENCE</scope>
    <source>
        <strain evidence="3">8032-3</strain>
    </source>
</reference>
<dbReference type="GO" id="GO:0000932">
    <property type="term" value="C:P-body"/>
    <property type="evidence" value="ECO:0007669"/>
    <property type="project" value="TreeGrafter"/>
</dbReference>
<dbReference type="InterPro" id="IPR004344">
    <property type="entry name" value="TTL/TTLL_fam"/>
</dbReference>
<dbReference type="InterPro" id="IPR027746">
    <property type="entry name" value="TTL"/>
</dbReference>
<dbReference type="InterPro" id="IPR036523">
    <property type="entry name" value="SurE-like_sf"/>
</dbReference>
<dbReference type="SUPFAM" id="SSF56059">
    <property type="entry name" value="Glutathione synthetase ATP-binding domain-like"/>
    <property type="match status" value="1"/>
</dbReference>
<feature type="region of interest" description="Disordered" evidence="1">
    <location>
        <begin position="452"/>
        <end position="491"/>
    </location>
</feature>
<accession>A0AAJ0FNY7</accession>
<dbReference type="GO" id="GO:0016874">
    <property type="term" value="F:ligase activity"/>
    <property type="evidence" value="ECO:0007669"/>
    <property type="project" value="UniProtKB-KW"/>
</dbReference>
<feature type="region of interest" description="Disordered" evidence="1">
    <location>
        <begin position="335"/>
        <end position="382"/>
    </location>
</feature>
<dbReference type="GeneID" id="85314207"/>
<organism evidence="3 4">
    <name type="scientific">Phialemonium atrogriseum</name>
    <dbReference type="NCBI Taxonomy" id="1093897"/>
    <lineage>
        <taxon>Eukaryota</taxon>
        <taxon>Fungi</taxon>
        <taxon>Dikarya</taxon>
        <taxon>Ascomycota</taxon>
        <taxon>Pezizomycotina</taxon>
        <taxon>Sordariomycetes</taxon>
        <taxon>Sordariomycetidae</taxon>
        <taxon>Cephalothecales</taxon>
        <taxon>Cephalothecaceae</taxon>
        <taxon>Phialemonium</taxon>
    </lineage>
</organism>
<dbReference type="PANTHER" id="PTHR47551">
    <property type="entry name" value="TUBULIN--TYROSINE LIGASE PBY1-RELATED"/>
    <property type="match status" value="1"/>
</dbReference>
<feature type="region of interest" description="Disordered" evidence="1">
    <location>
        <begin position="1185"/>
        <end position="1211"/>
    </location>
</feature>
<evidence type="ECO:0000259" key="2">
    <source>
        <dbReference type="Pfam" id="PF01975"/>
    </source>
</evidence>
<dbReference type="InterPro" id="IPR002828">
    <property type="entry name" value="SurE-like_Pase/nucleotidase"/>
</dbReference>
<feature type="region of interest" description="Disordered" evidence="1">
    <location>
        <begin position="919"/>
        <end position="955"/>
    </location>
</feature>
<feature type="compositionally biased region" description="Basic and acidic residues" evidence="1">
    <location>
        <begin position="645"/>
        <end position="656"/>
    </location>
</feature>
<feature type="compositionally biased region" description="Low complexity" evidence="1">
    <location>
        <begin position="102"/>
        <end position="119"/>
    </location>
</feature>
<protein>
    <submittedName>
        <fullName evidence="3">Tubulin-tyrosine ligase</fullName>
    </submittedName>
</protein>